<keyword evidence="4" id="KW-1003">Cell membrane</keyword>
<evidence type="ECO:0000256" key="3">
    <source>
        <dbReference type="ARBA" id="ARBA00007725"/>
    </source>
</evidence>
<evidence type="ECO:0000256" key="5">
    <source>
        <dbReference type="ARBA" id="ARBA00022692"/>
    </source>
</evidence>
<feature type="transmembrane region" description="Helical" evidence="9">
    <location>
        <begin position="289"/>
        <end position="307"/>
    </location>
</feature>
<gene>
    <name evidence="10" type="ORF">N800_00540</name>
</gene>
<keyword evidence="5 9" id="KW-0812">Transmembrane</keyword>
<evidence type="ECO:0000256" key="7">
    <source>
        <dbReference type="ARBA" id="ARBA00023136"/>
    </source>
</evidence>
<comment type="subcellular location">
    <subcellularLocation>
        <location evidence="2">Cell membrane</location>
        <topology evidence="2">Multi-pass membrane protein</topology>
    </subcellularLocation>
</comment>
<evidence type="ECO:0000256" key="8">
    <source>
        <dbReference type="ARBA" id="ARBA00026081"/>
    </source>
</evidence>
<accession>A0A0A0EW10</accession>
<protein>
    <submittedName>
        <fullName evidence="10">Membrane protein</fullName>
    </submittedName>
</protein>
<evidence type="ECO:0000256" key="1">
    <source>
        <dbReference type="ARBA" id="ARBA00002265"/>
    </source>
</evidence>
<comment type="caution">
    <text evidence="10">The sequence shown here is derived from an EMBL/GenBank/DDBJ whole genome shotgun (WGS) entry which is preliminary data.</text>
</comment>
<dbReference type="AlphaFoldDB" id="A0A0A0EW10"/>
<feature type="transmembrane region" description="Helical" evidence="9">
    <location>
        <begin position="349"/>
        <end position="366"/>
    </location>
</feature>
<dbReference type="STRING" id="1385517.N800_00540"/>
<sequence length="371" mass="41012">MMAVFGKAFPKVHELFLGRIVLGTVLLTWAVLLGLDVMLALVSEVSDIGKGSYDFPKAVAYMAYTVPRRAYTLFPTAAVIGALMALGQLAATSELTALRAVGLSRRRLSLTVAGALAVLTLAMVVNGETLAPWGQRQADALKASAKSNDLIVARYSGLWAREGEVILNAVDGDERDNGDDRWLELRDVSLYEFEPDGRLKSMAVAKVAEHRPGGWLLRDVTRTTFAERSVARRQVAEERWDSELDTTALTAGMAKPRYMPSPELKDAIDYRLRNGLDAGDFQEIYWGRWFYALNALALCLAAIPFAFGSLRSGGLGKRLFIGIVFALGFWLLQTQFVRLAQVYKFDFRVAYLLPTVIMVAVSVMLFRRRSG</sequence>
<dbReference type="InterPro" id="IPR005495">
    <property type="entry name" value="LptG/LptF_permease"/>
</dbReference>
<feature type="transmembrane region" description="Helical" evidence="9">
    <location>
        <begin position="319"/>
        <end position="337"/>
    </location>
</feature>
<dbReference type="eggNOG" id="COG0795">
    <property type="taxonomic scope" value="Bacteria"/>
</dbReference>
<dbReference type="GO" id="GO:0055085">
    <property type="term" value="P:transmembrane transport"/>
    <property type="evidence" value="ECO:0007669"/>
    <property type="project" value="InterPro"/>
</dbReference>
<dbReference type="Pfam" id="PF03739">
    <property type="entry name" value="LptF_LptG"/>
    <property type="match status" value="1"/>
</dbReference>
<dbReference type="PANTHER" id="PTHR33529">
    <property type="entry name" value="SLR0882 PROTEIN-RELATED"/>
    <property type="match status" value="1"/>
</dbReference>
<keyword evidence="7 9" id="KW-0472">Membrane</keyword>
<dbReference type="NCBIfam" id="TIGR04408">
    <property type="entry name" value="LptG_lptG"/>
    <property type="match status" value="1"/>
</dbReference>
<name>A0A0A0EW10_9GAMM</name>
<dbReference type="Proteomes" id="UP000029998">
    <property type="component" value="Unassembled WGS sequence"/>
</dbReference>
<organism evidence="10 11">
    <name type="scientific">Lysobacter daejeonensis GH1-9</name>
    <dbReference type="NCBI Taxonomy" id="1385517"/>
    <lineage>
        <taxon>Bacteria</taxon>
        <taxon>Pseudomonadati</taxon>
        <taxon>Pseudomonadota</taxon>
        <taxon>Gammaproteobacteria</taxon>
        <taxon>Lysobacterales</taxon>
        <taxon>Lysobacteraceae</taxon>
        <taxon>Aerolutibacter</taxon>
    </lineage>
</organism>
<evidence type="ECO:0000256" key="2">
    <source>
        <dbReference type="ARBA" id="ARBA00004651"/>
    </source>
</evidence>
<comment type="similarity">
    <text evidence="3">Belongs to the LptF/LptG family.</text>
</comment>
<evidence type="ECO:0000256" key="9">
    <source>
        <dbReference type="SAM" id="Phobius"/>
    </source>
</evidence>
<feature type="transmembrane region" description="Helical" evidence="9">
    <location>
        <begin position="20"/>
        <end position="42"/>
    </location>
</feature>
<feature type="transmembrane region" description="Helical" evidence="9">
    <location>
        <begin position="70"/>
        <end position="87"/>
    </location>
</feature>
<reference evidence="10 11" key="1">
    <citation type="submission" date="2013-08" db="EMBL/GenBank/DDBJ databases">
        <title>Genome sequencing of Lysobacter.</title>
        <authorList>
            <person name="Zhang S."/>
            <person name="Wang G."/>
        </authorList>
    </citation>
    <scope>NUCLEOTIDE SEQUENCE [LARGE SCALE GENOMIC DNA]</scope>
    <source>
        <strain evidence="10 11">GH1-9</strain>
    </source>
</reference>
<dbReference type="InterPro" id="IPR030923">
    <property type="entry name" value="LptG"/>
</dbReference>
<dbReference type="GO" id="GO:0043190">
    <property type="term" value="C:ATP-binding cassette (ABC) transporter complex"/>
    <property type="evidence" value="ECO:0007669"/>
    <property type="project" value="InterPro"/>
</dbReference>
<proteinExistence type="inferred from homology"/>
<keyword evidence="11" id="KW-1185">Reference proteome</keyword>
<dbReference type="EMBL" id="AVPU01000007">
    <property type="protein sequence ID" value="KGM55151.1"/>
    <property type="molecule type" value="Genomic_DNA"/>
</dbReference>
<evidence type="ECO:0000313" key="10">
    <source>
        <dbReference type="EMBL" id="KGM55151.1"/>
    </source>
</evidence>
<dbReference type="PANTHER" id="PTHR33529:SF2">
    <property type="entry name" value="LIPOPOLYSACCHARIDE EXPORT SYSTEM PERMEASE PROTEIN LPTG"/>
    <property type="match status" value="1"/>
</dbReference>
<evidence type="ECO:0000256" key="4">
    <source>
        <dbReference type="ARBA" id="ARBA00022475"/>
    </source>
</evidence>
<evidence type="ECO:0000313" key="11">
    <source>
        <dbReference type="Proteomes" id="UP000029998"/>
    </source>
</evidence>
<dbReference type="GO" id="GO:0015920">
    <property type="term" value="P:lipopolysaccharide transport"/>
    <property type="evidence" value="ECO:0007669"/>
    <property type="project" value="TreeGrafter"/>
</dbReference>
<feature type="transmembrane region" description="Helical" evidence="9">
    <location>
        <begin position="108"/>
        <end position="125"/>
    </location>
</feature>
<comment type="function">
    <text evidence="1">Part of the ABC transporter complex LptBFG involved in the translocation of lipopolysaccharide (LPS) from the inner membrane to the outer membrane.</text>
</comment>
<evidence type="ECO:0000256" key="6">
    <source>
        <dbReference type="ARBA" id="ARBA00022989"/>
    </source>
</evidence>
<keyword evidence="6 9" id="KW-1133">Transmembrane helix</keyword>
<comment type="subunit">
    <text evidence="8">Component of the lipopolysaccharide transport and assembly complex. The LptBFG transporter is composed of two ATP-binding proteins (LptB) and two transmembrane proteins (LptF and LptG).</text>
</comment>